<dbReference type="EMBL" id="QYRT01000033">
    <property type="protein sequence ID" value="TIH33681.1"/>
    <property type="molecule type" value="Genomic_DNA"/>
</dbReference>
<keyword evidence="2" id="KW-1185">Reference proteome</keyword>
<proteinExistence type="predicted"/>
<protein>
    <submittedName>
        <fullName evidence="1">Uncharacterized protein</fullName>
    </submittedName>
</protein>
<dbReference type="AlphaFoldDB" id="A0A4T2BTA8"/>
<sequence>MENQTVLVRNGAGEEVVSSTQIYTYPGTSALFAPDSRVTTTDGRTSRVITTSDNGFGSPVDHTAVALK</sequence>
<evidence type="ECO:0000313" key="1">
    <source>
        <dbReference type="EMBL" id="TIH33681.1"/>
    </source>
</evidence>
<reference evidence="1 2" key="1">
    <citation type="journal article" date="2019" name="Microorganisms">
        <title>Systematic Affiliation and Genome Analysis of Subtercola vilae DB165(T) with Particular Emphasis on Cold Adaptation of an Isolate from a High-Altitude Cold Volcano Lake.</title>
        <authorList>
            <person name="Villalobos A.S."/>
            <person name="Wiese J."/>
            <person name="Imhoff J.F."/>
            <person name="Dorador C."/>
            <person name="Keller A."/>
            <person name="Hentschel U."/>
        </authorList>
    </citation>
    <scope>NUCLEOTIDE SEQUENCE [LARGE SCALE GENOMIC DNA]</scope>
    <source>
        <strain evidence="1 2">DB165</strain>
    </source>
</reference>
<evidence type="ECO:0000313" key="2">
    <source>
        <dbReference type="Proteomes" id="UP000306192"/>
    </source>
</evidence>
<gene>
    <name evidence="1" type="ORF">D4765_14455</name>
</gene>
<accession>A0A4T2BTA8</accession>
<name>A0A4T2BTA8_9MICO</name>
<organism evidence="1 2">
    <name type="scientific">Subtercola vilae</name>
    <dbReference type="NCBI Taxonomy" id="2056433"/>
    <lineage>
        <taxon>Bacteria</taxon>
        <taxon>Bacillati</taxon>
        <taxon>Actinomycetota</taxon>
        <taxon>Actinomycetes</taxon>
        <taxon>Micrococcales</taxon>
        <taxon>Microbacteriaceae</taxon>
        <taxon>Subtercola</taxon>
    </lineage>
</organism>
<dbReference type="Proteomes" id="UP000306192">
    <property type="component" value="Unassembled WGS sequence"/>
</dbReference>
<comment type="caution">
    <text evidence="1">The sequence shown here is derived from an EMBL/GenBank/DDBJ whole genome shotgun (WGS) entry which is preliminary data.</text>
</comment>